<protein>
    <submittedName>
        <fullName evidence="1">Uncharacterized protein</fullName>
    </submittedName>
</protein>
<comment type="caution">
    <text evidence="1">The sequence shown here is derived from an EMBL/GenBank/DDBJ whole genome shotgun (WGS) entry which is preliminary data.</text>
</comment>
<proteinExistence type="predicted"/>
<organism evidence="1 2">
    <name type="scientific">Ottowia flava</name>
    <dbReference type="NCBI Taxonomy" id="2675430"/>
    <lineage>
        <taxon>Bacteria</taxon>
        <taxon>Pseudomonadati</taxon>
        <taxon>Pseudomonadota</taxon>
        <taxon>Betaproteobacteria</taxon>
        <taxon>Burkholderiales</taxon>
        <taxon>Comamonadaceae</taxon>
        <taxon>Ottowia</taxon>
    </lineage>
</organism>
<dbReference type="RefSeq" id="WP_147911531.1">
    <property type="nucleotide sequence ID" value="NZ_JBHUEJ010000019.1"/>
</dbReference>
<reference evidence="2" key="1">
    <citation type="journal article" date="2019" name="Int. J. Syst. Evol. Microbiol.">
        <title>The Global Catalogue of Microorganisms (GCM) 10K type strain sequencing project: providing services to taxonomists for standard genome sequencing and annotation.</title>
        <authorList>
            <consortium name="The Broad Institute Genomics Platform"/>
            <consortium name="The Broad Institute Genome Sequencing Center for Infectious Disease"/>
            <person name="Wu L."/>
            <person name="Ma J."/>
        </authorList>
    </citation>
    <scope>NUCLEOTIDE SEQUENCE [LARGE SCALE GENOMIC DNA]</scope>
    <source>
        <strain evidence="2">LMG 29247</strain>
    </source>
</reference>
<keyword evidence="2" id="KW-1185">Reference proteome</keyword>
<evidence type="ECO:0000313" key="1">
    <source>
        <dbReference type="EMBL" id="MFD1710960.1"/>
    </source>
</evidence>
<name>A0ABW4KSK0_9BURK</name>
<dbReference type="Proteomes" id="UP001597304">
    <property type="component" value="Unassembled WGS sequence"/>
</dbReference>
<evidence type="ECO:0000313" key="2">
    <source>
        <dbReference type="Proteomes" id="UP001597304"/>
    </source>
</evidence>
<dbReference type="EMBL" id="JBHUEJ010000019">
    <property type="protein sequence ID" value="MFD1710960.1"/>
    <property type="molecule type" value="Genomic_DNA"/>
</dbReference>
<gene>
    <name evidence="1" type="ORF">ACFSF0_10110</name>
</gene>
<accession>A0ABW4KSK0</accession>
<sequence>MIYQKTHEGRAALRERNALNLRERQLMVLVNGSRTMDELADLFGSGVMADVDNLARRGFVVVHGETNPSIPDILLSDLTAAPQTPPSRFLASELDSSLPPVPEPASLQRMSLEELTRLADVPAPDFSAVAPVRAELGAERTAVVKATRVDPLRVPRPAGVAATVNSIEAEQVPVRTPVAAQAYMTQVLMALGSDAATQLIETSGDVRHDVDILVYLAQGLGHTYAVAGEDVTLRVALRVSRLLPDMEVPMLLDCTLDYVPSGFSVLLYEFVLAGRDTGF</sequence>